<evidence type="ECO:0000256" key="5">
    <source>
        <dbReference type="ARBA" id="ARBA00022989"/>
    </source>
</evidence>
<dbReference type="OrthoDB" id="9807874at2"/>
<keyword evidence="10" id="KW-1185">Reference proteome</keyword>
<dbReference type="InterPro" id="IPR050925">
    <property type="entry name" value="Rhomboid_protease_S54"/>
</dbReference>
<dbReference type="Pfam" id="PF01694">
    <property type="entry name" value="Rhomboid"/>
    <property type="match status" value="1"/>
</dbReference>
<keyword evidence="9" id="KW-0645">Protease</keyword>
<reference evidence="9 10" key="1">
    <citation type="submission" date="2016-10" db="EMBL/GenBank/DDBJ databases">
        <authorList>
            <person name="de Groot N.N."/>
        </authorList>
    </citation>
    <scope>NUCLEOTIDE SEQUENCE [LARGE SCALE GENOMIC DNA]</scope>
    <source>
        <strain evidence="9 10">DSM 22789</strain>
    </source>
</reference>
<dbReference type="GO" id="GO:0004252">
    <property type="term" value="F:serine-type endopeptidase activity"/>
    <property type="evidence" value="ECO:0007669"/>
    <property type="project" value="InterPro"/>
</dbReference>
<feature type="transmembrane region" description="Helical" evidence="7">
    <location>
        <begin position="6"/>
        <end position="27"/>
    </location>
</feature>
<evidence type="ECO:0000256" key="3">
    <source>
        <dbReference type="ARBA" id="ARBA00022692"/>
    </source>
</evidence>
<comment type="subcellular location">
    <subcellularLocation>
        <location evidence="1">Membrane</location>
        <topology evidence="1">Multi-pass membrane protein</topology>
    </subcellularLocation>
</comment>
<dbReference type="EMBL" id="FOZZ01000003">
    <property type="protein sequence ID" value="SFS61749.1"/>
    <property type="molecule type" value="Genomic_DNA"/>
</dbReference>
<keyword evidence="6 7" id="KW-0472">Membrane</keyword>
<evidence type="ECO:0000256" key="4">
    <source>
        <dbReference type="ARBA" id="ARBA00022801"/>
    </source>
</evidence>
<dbReference type="Proteomes" id="UP000198785">
    <property type="component" value="Unassembled WGS sequence"/>
</dbReference>
<feature type="transmembrane region" description="Helical" evidence="7">
    <location>
        <begin position="66"/>
        <end position="87"/>
    </location>
</feature>
<feature type="transmembrane region" description="Helical" evidence="7">
    <location>
        <begin position="93"/>
        <end position="113"/>
    </location>
</feature>
<keyword evidence="3 7" id="KW-0812">Transmembrane</keyword>
<keyword evidence="4" id="KW-0378">Hydrolase</keyword>
<evidence type="ECO:0000259" key="8">
    <source>
        <dbReference type="Pfam" id="PF01694"/>
    </source>
</evidence>
<dbReference type="Gene3D" id="1.20.1540.10">
    <property type="entry name" value="Rhomboid-like"/>
    <property type="match status" value="1"/>
</dbReference>
<dbReference type="InterPro" id="IPR035952">
    <property type="entry name" value="Rhomboid-like_sf"/>
</dbReference>
<organism evidence="9 10">
    <name type="scientific">Sphingobacterium wenxiniae</name>
    <dbReference type="NCBI Taxonomy" id="683125"/>
    <lineage>
        <taxon>Bacteria</taxon>
        <taxon>Pseudomonadati</taxon>
        <taxon>Bacteroidota</taxon>
        <taxon>Sphingobacteriia</taxon>
        <taxon>Sphingobacteriales</taxon>
        <taxon>Sphingobacteriaceae</taxon>
        <taxon>Sphingobacterium</taxon>
    </lineage>
</organism>
<dbReference type="GO" id="GO:0006508">
    <property type="term" value="P:proteolysis"/>
    <property type="evidence" value="ECO:0007669"/>
    <property type="project" value="UniProtKB-KW"/>
</dbReference>
<evidence type="ECO:0000256" key="7">
    <source>
        <dbReference type="SAM" id="Phobius"/>
    </source>
</evidence>
<dbReference type="SUPFAM" id="SSF144091">
    <property type="entry name" value="Rhomboid-like"/>
    <property type="match status" value="1"/>
</dbReference>
<dbReference type="AlphaFoldDB" id="A0A1I6RAJ3"/>
<evidence type="ECO:0000313" key="9">
    <source>
        <dbReference type="EMBL" id="SFS61749.1"/>
    </source>
</evidence>
<proteinExistence type="inferred from homology"/>
<feature type="domain" description="Peptidase S54 rhomboid" evidence="8">
    <location>
        <begin position="48"/>
        <end position="198"/>
    </location>
</feature>
<dbReference type="STRING" id="683125.SAMN05660206_103283"/>
<name>A0A1I6RAJ3_9SPHI</name>
<evidence type="ECO:0000256" key="1">
    <source>
        <dbReference type="ARBA" id="ARBA00004141"/>
    </source>
</evidence>
<accession>A0A1I6RAJ3</accession>
<comment type="similarity">
    <text evidence="2">Belongs to the peptidase S54 family.</text>
</comment>
<dbReference type="InterPro" id="IPR022764">
    <property type="entry name" value="Peptidase_S54_rhomboid_dom"/>
</dbReference>
<dbReference type="GO" id="GO:0016020">
    <property type="term" value="C:membrane"/>
    <property type="evidence" value="ECO:0007669"/>
    <property type="project" value="UniProtKB-SubCell"/>
</dbReference>
<feature type="transmembrane region" description="Helical" evidence="7">
    <location>
        <begin position="146"/>
        <end position="170"/>
    </location>
</feature>
<protein>
    <submittedName>
        <fullName evidence="9">Membrane associated serine protease, rhomboid family</fullName>
    </submittedName>
</protein>
<dbReference type="PANTHER" id="PTHR43731:SF14">
    <property type="entry name" value="PRESENILIN-ASSOCIATED RHOMBOID-LIKE PROTEIN, MITOCHONDRIAL"/>
    <property type="match status" value="1"/>
</dbReference>
<keyword evidence="5 7" id="KW-1133">Transmembrane helix</keyword>
<feature type="transmembrane region" description="Helical" evidence="7">
    <location>
        <begin position="120"/>
        <end position="140"/>
    </location>
</feature>
<evidence type="ECO:0000256" key="2">
    <source>
        <dbReference type="ARBA" id="ARBA00009045"/>
    </source>
</evidence>
<evidence type="ECO:0000256" key="6">
    <source>
        <dbReference type="ARBA" id="ARBA00023136"/>
    </source>
</evidence>
<dbReference type="RefSeq" id="WP_093364477.1">
    <property type="nucleotide sequence ID" value="NZ_FOZZ01000003.1"/>
</dbReference>
<dbReference type="PANTHER" id="PTHR43731">
    <property type="entry name" value="RHOMBOID PROTEASE"/>
    <property type="match status" value="1"/>
</dbReference>
<sequence>MIQQYLYATPVASIIFALTIGFSLYLFSNPQYYGKYMLHPYGIHRDKSKLYTVFTSGLIHKDWMHLIFNMMTFYFFGFSLETMFVQFSGPMGHFWFALLYILSLVLSDIPTIFQQKNNPGYYSLGASGAICAILFSFILFQPKATLGLFMVIPMPAYLFALLFLGYCIWASKKAQDGINHDAHLFGALAGLAITLLLYPWAFRHFIGQFF</sequence>
<feature type="transmembrane region" description="Helical" evidence="7">
    <location>
        <begin position="182"/>
        <end position="201"/>
    </location>
</feature>
<gene>
    <name evidence="9" type="ORF">SAMN05660206_103283</name>
</gene>
<evidence type="ECO:0000313" key="10">
    <source>
        <dbReference type="Proteomes" id="UP000198785"/>
    </source>
</evidence>